<dbReference type="Gene3D" id="1.25.40.10">
    <property type="entry name" value="Tetratricopeptide repeat domain"/>
    <property type="match status" value="2"/>
</dbReference>
<dbReference type="Pfam" id="PF13432">
    <property type="entry name" value="TPR_16"/>
    <property type="match status" value="1"/>
</dbReference>
<gene>
    <name evidence="1" type="ORF">Tci_868709</name>
</gene>
<evidence type="ECO:0000313" key="1">
    <source>
        <dbReference type="EMBL" id="GFC96739.1"/>
    </source>
</evidence>
<accession>A0A699SHG9</accession>
<dbReference type="Pfam" id="PF13174">
    <property type="entry name" value="TPR_6"/>
    <property type="match status" value="1"/>
</dbReference>
<feature type="non-terminal residue" evidence="1">
    <location>
        <position position="214"/>
    </location>
</feature>
<sequence>KDLLAAAESDTYRSVVPVLITQTYYKEGNYDGLIGYASQVLQQTPPPQSPDEISLLVGDAYYQKQDYKAASPYFDQYATAHPGKIEPSLQYKIGYADYKQGDYKNAIANLKAVQYELGNLPDVITALKDFRKKYPRSKSQPVVDQLLSDSFLASTDYAAALTYLEGVGDERGEKLNGTYQRIAYSQAATLYNNGQYAEALPLLDKSLKYPQDDA</sequence>
<reference evidence="1" key="1">
    <citation type="journal article" date="2019" name="Sci. Rep.">
        <title>Draft genome of Tanacetum cinerariifolium, the natural source of mosquito coil.</title>
        <authorList>
            <person name="Yamashiro T."/>
            <person name="Shiraishi A."/>
            <person name="Satake H."/>
            <person name="Nakayama K."/>
        </authorList>
    </citation>
    <scope>NUCLEOTIDE SEQUENCE</scope>
</reference>
<dbReference type="InterPro" id="IPR011990">
    <property type="entry name" value="TPR-like_helical_dom_sf"/>
</dbReference>
<name>A0A699SHG9_TANCI</name>
<evidence type="ECO:0008006" key="2">
    <source>
        <dbReference type="Google" id="ProtNLM"/>
    </source>
</evidence>
<proteinExistence type="predicted"/>
<organism evidence="1">
    <name type="scientific">Tanacetum cinerariifolium</name>
    <name type="common">Dalmatian daisy</name>
    <name type="synonym">Chrysanthemum cinerariifolium</name>
    <dbReference type="NCBI Taxonomy" id="118510"/>
    <lineage>
        <taxon>Eukaryota</taxon>
        <taxon>Viridiplantae</taxon>
        <taxon>Streptophyta</taxon>
        <taxon>Embryophyta</taxon>
        <taxon>Tracheophyta</taxon>
        <taxon>Spermatophyta</taxon>
        <taxon>Magnoliopsida</taxon>
        <taxon>eudicotyledons</taxon>
        <taxon>Gunneridae</taxon>
        <taxon>Pentapetalae</taxon>
        <taxon>asterids</taxon>
        <taxon>campanulids</taxon>
        <taxon>Asterales</taxon>
        <taxon>Asteraceae</taxon>
        <taxon>Asteroideae</taxon>
        <taxon>Anthemideae</taxon>
        <taxon>Anthemidinae</taxon>
        <taxon>Tanacetum</taxon>
    </lineage>
</organism>
<dbReference type="EMBL" id="BKCJ011162035">
    <property type="protein sequence ID" value="GFC96739.1"/>
    <property type="molecule type" value="Genomic_DNA"/>
</dbReference>
<feature type="non-terminal residue" evidence="1">
    <location>
        <position position="1"/>
    </location>
</feature>
<dbReference type="InterPro" id="IPR019734">
    <property type="entry name" value="TPR_rpt"/>
</dbReference>
<protein>
    <recommendedName>
        <fullName evidence="2">Outer membrane lipoprotein BamD-like domain-containing protein</fullName>
    </recommendedName>
</protein>
<dbReference type="SUPFAM" id="SSF48452">
    <property type="entry name" value="TPR-like"/>
    <property type="match status" value="1"/>
</dbReference>
<dbReference type="AlphaFoldDB" id="A0A699SHG9"/>
<comment type="caution">
    <text evidence="1">The sequence shown here is derived from an EMBL/GenBank/DDBJ whole genome shotgun (WGS) entry which is preliminary data.</text>
</comment>